<feature type="region of interest" description="Disordered" evidence="1">
    <location>
        <begin position="198"/>
        <end position="284"/>
    </location>
</feature>
<reference evidence="3" key="1">
    <citation type="submission" date="2019-02" db="EMBL/GenBank/DDBJ databases">
        <authorList>
            <person name="Gruber-Vodicka R. H."/>
            <person name="Seah K. B. B."/>
        </authorList>
    </citation>
    <scope>NUCLEOTIDE SEQUENCE</scope>
    <source>
        <strain evidence="3">BECK_BY19</strain>
        <strain evidence="2">BECK_BY8</strain>
    </source>
</reference>
<organism evidence="3">
    <name type="scientific">Candidatus Kentrum sp. UNK</name>
    <dbReference type="NCBI Taxonomy" id="2126344"/>
    <lineage>
        <taxon>Bacteria</taxon>
        <taxon>Pseudomonadati</taxon>
        <taxon>Pseudomonadota</taxon>
        <taxon>Gammaproteobacteria</taxon>
        <taxon>Candidatus Kentrum</taxon>
    </lineage>
</organism>
<accession>A0A451ATN5</accession>
<protein>
    <submittedName>
        <fullName evidence="3">Uncharacterized protein</fullName>
    </submittedName>
</protein>
<evidence type="ECO:0000256" key="1">
    <source>
        <dbReference type="SAM" id="MobiDB-lite"/>
    </source>
</evidence>
<feature type="region of interest" description="Disordered" evidence="1">
    <location>
        <begin position="43"/>
        <end position="75"/>
    </location>
</feature>
<proteinExistence type="predicted"/>
<gene>
    <name evidence="2" type="ORF">BECKUNK1418G_GA0071005_10784</name>
    <name evidence="3" type="ORF">BECKUNK1418H_GA0071006_101325</name>
</gene>
<name>A0A451ATN5_9GAMM</name>
<dbReference type="AlphaFoldDB" id="A0A451ATN5"/>
<dbReference type="EMBL" id="CAADGD010000013">
    <property type="protein sequence ID" value="VFK69404.1"/>
    <property type="molecule type" value="Genomic_DNA"/>
</dbReference>
<evidence type="ECO:0000313" key="2">
    <source>
        <dbReference type="EMBL" id="VFK66058.1"/>
    </source>
</evidence>
<dbReference type="EMBL" id="CAADFZ010000078">
    <property type="protein sequence ID" value="VFK66058.1"/>
    <property type="molecule type" value="Genomic_DNA"/>
</dbReference>
<sequence>MLSCQYAENILHFISLSEITLSISITCSWVIGKRGVRVLGRLKSPRHGEIPQSRTSNTIPDPRDHRRSRSSPGCLSQFAPIHQPISAKDLEKMLDTYVASFETAKDKQAEASHAIDVKNEDLETAVDAAKHPRVQLFLLPTEKPNVGNSEKVAHGIFTDNGATRKMSPVPMIPSSNTWAGADAVRPALWRPPVRPACWRPRARAPAGSSSTGRPRTMVAKWRPTRSSAAKKAPRTGSMSARPSRRRPLSPASQAISSSCSASGSHQQGRRWRAEQWGVGGALTH</sequence>
<feature type="compositionally biased region" description="Low complexity" evidence="1">
    <location>
        <begin position="248"/>
        <end position="266"/>
    </location>
</feature>
<evidence type="ECO:0000313" key="3">
    <source>
        <dbReference type="EMBL" id="VFK69404.1"/>
    </source>
</evidence>